<evidence type="ECO:0000256" key="5">
    <source>
        <dbReference type="ARBA" id="ARBA00023157"/>
    </source>
</evidence>
<dbReference type="InParanoid" id="A0A5F8G4J7"/>
<dbReference type="InterPro" id="IPR036179">
    <property type="entry name" value="Ig-like_dom_sf"/>
</dbReference>
<dbReference type="PROSITE" id="PS00290">
    <property type="entry name" value="IG_MHC"/>
    <property type="match status" value="1"/>
</dbReference>
<evidence type="ECO:0000256" key="2">
    <source>
        <dbReference type="ARBA" id="ARBA00022475"/>
    </source>
</evidence>
<evidence type="ECO:0000313" key="10">
    <source>
        <dbReference type="Ensembl" id="ENSMODP00000042361.1"/>
    </source>
</evidence>
<dbReference type="Proteomes" id="UP000002280">
    <property type="component" value="Chromosome 1"/>
</dbReference>
<dbReference type="InterPro" id="IPR007110">
    <property type="entry name" value="Ig-like_dom"/>
</dbReference>
<dbReference type="InterPro" id="IPR011161">
    <property type="entry name" value="MHC_I-like_Ag-recog"/>
</dbReference>
<evidence type="ECO:0000256" key="6">
    <source>
        <dbReference type="ARBA" id="ARBA00023180"/>
    </source>
</evidence>
<keyword evidence="7" id="KW-1133">Transmembrane helix</keyword>
<feature type="signal peptide" evidence="8">
    <location>
        <begin position="1"/>
        <end position="28"/>
    </location>
</feature>
<dbReference type="AlphaFoldDB" id="A0A5F8G4J7"/>
<dbReference type="InterPro" id="IPR037055">
    <property type="entry name" value="MHC_I-like_Ag-recog_sf"/>
</dbReference>
<dbReference type="GeneTree" id="ENSGT01120000271825"/>
<dbReference type="InterPro" id="IPR003597">
    <property type="entry name" value="Ig_C1-set"/>
</dbReference>
<evidence type="ECO:0000256" key="3">
    <source>
        <dbReference type="ARBA" id="ARBA00022729"/>
    </source>
</evidence>
<dbReference type="PROSITE" id="PS50835">
    <property type="entry name" value="IG_LIKE"/>
    <property type="match status" value="1"/>
</dbReference>
<dbReference type="GO" id="GO:0005615">
    <property type="term" value="C:extracellular space"/>
    <property type="evidence" value="ECO:0000318"/>
    <property type="project" value="GO_Central"/>
</dbReference>
<dbReference type="PANTHER" id="PTHR16675:SF67">
    <property type="entry name" value="IG-LIKE DOMAIN-CONTAINING PROTEIN"/>
    <property type="match status" value="1"/>
</dbReference>
<feature type="transmembrane region" description="Helical" evidence="7">
    <location>
        <begin position="308"/>
        <end position="329"/>
    </location>
</feature>
<proteinExistence type="predicted"/>
<reference evidence="10 11" key="1">
    <citation type="journal article" date="2007" name="Nature">
        <title>Genome of the marsupial Monodelphis domestica reveals innovation in non-coding sequences.</title>
        <authorList>
            <person name="Mikkelsen T.S."/>
            <person name="Wakefield M.J."/>
            <person name="Aken B."/>
            <person name="Amemiya C.T."/>
            <person name="Chang J.L."/>
            <person name="Duke S."/>
            <person name="Garber M."/>
            <person name="Gentles A.J."/>
            <person name="Goodstadt L."/>
            <person name="Heger A."/>
            <person name="Jurka J."/>
            <person name="Kamal M."/>
            <person name="Mauceli E."/>
            <person name="Searle S.M."/>
            <person name="Sharpe T."/>
            <person name="Baker M.L."/>
            <person name="Batzer M.A."/>
            <person name="Benos P.V."/>
            <person name="Belov K."/>
            <person name="Clamp M."/>
            <person name="Cook A."/>
            <person name="Cuff J."/>
            <person name="Das R."/>
            <person name="Davidow L."/>
            <person name="Deakin J.E."/>
            <person name="Fazzari M.J."/>
            <person name="Glass J.L."/>
            <person name="Grabherr M."/>
            <person name="Greally J.M."/>
            <person name="Gu W."/>
            <person name="Hore T.A."/>
            <person name="Huttley G.A."/>
            <person name="Kleber M."/>
            <person name="Jirtle R.L."/>
            <person name="Koina E."/>
            <person name="Lee J.T."/>
            <person name="Mahony S."/>
            <person name="Marra M.A."/>
            <person name="Miller R.D."/>
            <person name="Nicholls R.D."/>
            <person name="Oda M."/>
            <person name="Papenfuss A.T."/>
            <person name="Parra Z.E."/>
            <person name="Pollock D.D."/>
            <person name="Ray D.A."/>
            <person name="Schein J.E."/>
            <person name="Speed T.P."/>
            <person name="Thompson K."/>
            <person name="VandeBerg J.L."/>
            <person name="Wade C.M."/>
            <person name="Walker J.A."/>
            <person name="Waters P.D."/>
            <person name="Webber C."/>
            <person name="Weidman J.R."/>
            <person name="Xie X."/>
            <person name="Zody M.C."/>
            <person name="Baldwin J."/>
            <person name="Abdouelleil A."/>
            <person name="Abdulkadir J."/>
            <person name="Abebe A."/>
            <person name="Abera B."/>
            <person name="Abreu J."/>
            <person name="Acer S.C."/>
            <person name="Aftuck L."/>
            <person name="Alexander A."/>
            <person name="An P."/>
            <person name="Anderson E."/>
            <person name="Anderson S."/>
            <person name="Arachi H."/>
            <person name="Azer M."/>
            <person name="Bachantsang P."/>
            <person name="Barry A."/>
            <person name="Bayul T."/>
            <person name="Berlin A."/>
            <person name="Bessette D."/>
            <person name="Bloom T."/>
            <person name="Bloom T."/>
            <person name="Boguslavskiy L."/>
            <person name="Bonnet C."/>
            <person name="Boukhgalter B."/>
            <person name="Bourzgui I."/>
            <person name="Brown A."/>
            <person name="Cahill P."/>
            <person name="Channer S."/>
            <person name="Cheshatsang Y."/>
            <person name="Chuda L."/>
            <person name="Citroen M."/>
            <person name="Collymore A."/>
            <person name="Cooke P."/>
            <person name="Costello M."/>
            <person name="D'Aco K."/>
            <person name="Daza R."/>
            <person name="De Haan G."/>
            <person name="DeGray S."/>
            <person name="DeMaso C."/>
            <person name="Dhargay N."/>
            <person name="Dooley K."/>
            <person name="Dooley E."/>
            <person name="Doricent M."/>
            <person name="Dorje P."/>
            <person name="Dorjee K."/>
            <person name="Dupes A."/>
            <person name="Elong R."/>
            <person name="Falk J."/>
            <person name="Farina A."/>
            <person name="Faro S."/>
            <person name="Ferguson D."/>
            <person name="Fisher S."/>
            <person name="Foley C.D."/>
            <person name="Franke A."/>
            <person name="Friedrich D."/>
            <person name="Gadbois L."/>
            <person name="Gearin G."/>
            <person name="Gearin C.R."/>
            <person name="Giannoukos G."/>
            <person name="Goode T."/>
            <person name="Graham J."/>
            <person name="Grandbois E."/>
            <person name="Grewal S."/>
            <person name="Gyaltsen K."/>
            <person name="Hafez N."/>
            <person name="Hagos B."/>
            <person name="Hall J."/>
            <person name="Henson C."/>
            <person name="Hollinger A."/>
            <person name="Honan T."/>
            <person name="Huard M.D."/>
            <person name="Hughes L."/>
            <person name="Hurhula B."/>
            <person name="Husby M.E."/>
            <person name="Kamat A."/>
            <person name="Kanga B."/>
            <person name="Kashin S."/>
            <person name="Khazanovich D."/>
            <person name="Kisner P."/>
            <person name="Lance K."/>
            <person name="Lara M."/>
            <person name="Lee W."/>
            <person name="Lennon N."/>
            <person name="Letendre F."/>
            <person name="LeVine R."/>
            <person name="Lipovsky A."/>
            <person name="Liu X."/>
            <person name="Liu J."/>
            <person name="Liu S."/>
            <person name="Lokyitsang T."/>
            <person name="Lokyitsang Y."/>
            <person name="Lubonja R."/>
            <person name="Lui A."/>
            <person name="MacDonald P."/>
            <person name="Magnisalis V."/>
            <person name="Maru K."/>
            <person name="Matthews C."/>
            <person name="McCusker W."/>
            <person name="McDonough S."/>
            <person name="Mehta T."/>
            <person name="Meldrim J."/>
            <person name="Meneus L."/>
            <person name="Mihai O."/>
            <person name="Mihalev A."/>
            <person name="Mihova T."/>
            <person name="Mittelman R."/>
            <person name="Mlenga V."/>
            <person name="Montmayeur A."/>
            <person name="Mulrain L."/>
            <person name="Navidi A."/>
            <person name="Naylor J."/>
            <person name="Negash T."/>
            <person name="Nguyen T."/>
            <person name="Nguyen N."/>
            <person name="Nicol R."/>
            <person name="Norbu C."/>
            <person name="Norbu N."/>
            <person name="Novod N."/>
            <person name="O'Neill B."/>
            <person name="Osman S."/>
            <person name="Markiewicz E."/>
            <person name="Oyono O.L."/>
            <person name="Patti C."/>
            <person name="Phunkhang P."/>
            <person name="Pierre F."/>
            <person name="Priest M."/>
            <person name="Raghuraman S."/>
            <person name="Rege F."/>
            <person name="Reyes R."/>
            <person name="Rise C."/>
            <person name="Rogov P."/>
            <person name="Ross K."/>
            <person name="Ryan E."/>
            <person name="Settipalli S."/>
            <person name="Shea T."/>
            <person name="Sherpa N."/>
            <person name="Shi L."/>
            <person name="Shih D."/>
            <person name="Sparrow T."/>
            <person name="Spaulding J."/>
            <person name="Stalker J."/>
            <person name="Stange-Thomann N."/>
            <person name="Stavropoulos S."/>
            <person name="Stone C."/>
            <person name="Strader C."/>
            <person name="Tesfaye S."/>
            <person name="Thomson T."/>
            <person name="Thoulutsang Y."/>
            <person name="Thoulutsang D."/>
            <person name="Topham K."/>
            <person name="Topping I."/>
            <person name="Tsamla T."/>
            <person name="Vassiliev H."/>
            <person name="Vo A."/>
            <person name="Wangchuk T."/>
            <person name="Wangdi T."/>
            <person name="Weiand M."/>
            <person name="Wilkinson J."/>
            <person name="Wilson A."/>
            <person name="Yadav S."/>
            <person name="Young G."/>
            <person name="Yu Q."/>
            <person name="Zembek L."/>
            <person name="Zhong D."/>
            <person name="Zimmer A."/>
            <person name="Zwirko Z."/>
            <person name="Jaffe D.B."/>
            <person name="Alvarez P."/>
            <person name="Brockman W."/>
            <person name="Butler J."/>
            <person name="Chin C."/>
            <person name="Gnerre S."/>
            <person name="MacCallum I."/>
            <person name="Graves J.A."/>
            <person name="Ponting C.P."/>
            <person name="Breen M."/>
            <person name="Samollow P.B."/>
            <person name="Lander E.S."/>
            <person name="Lindblad-Toh K."/>
        </authorList>
    </citation>
    <scope>NUCLEOTIDE SEQUENCE [LARGE SCALE GENOMIC DNA]</scope>
</reference>
<keyword evidence="11" id="KW-1185">Reference proteome</keyword>
<dbReference type="Pfam" id="PF00129">
    <property type="entry name" value="MHC_I"/>
    <property type="match status" value="1"/>
</dbReference>
<feature type="chain" id="PRO_5023834529" evidence="8">
    <location>
        <begin position="29"/>
        <end position="344"/>
    </location>
</feature>
<evidence type="ECO:0000313" key="11">
    <source>
        <dbReference type="Proteomes" id="UP000002280"/>
    </source>
</evidence>
<reference evidence="10" key="2">
    <citation type="submission" date="2025-08" db="UniProtKB">
        <authorList>
            <consortium name="Ensembl"/>
        </authorList>
    </citation>
    <scope>IDENTIFICATION</scope>
</reference>
<dbReference type="InterPro" id="IPR050208">
    <property type="entry name" value="MHC_class-I_related"/>
</dbReference>
<dbReference type="InterPro" id="IPR011162">
    <property type="entry name" value="MHC_I/II-like_Ag-recog"/>
</dbReference>
<dbReference type="OMA" id="QHISWIL"/>
<evidence type="ECO:0000256" key="7">
    <source>
        <dbReference type="SAM" id="Phobius"/>
    </source>
</evidence>
<keyword evidence="4 7" id="KW-0472">Membrane</keyword>
<dbReference type="OrthoDB" id="8890485at2759"/>
<organism evidence="10 11">
    <name type="scientific">Monodelphis domestica</name>
    <name type="common">Gray short-tailed opossum</name>
    <dbReference type="NCBI Taxonomy" id="13616"/>
    <lineage>
        <taxon>Eukaryota</taxon>
        <taxon>Metazoa</taxon>
        <taxon>Chordata</taxon>
        <taxon>Craniata</taxon>
        <taxon>Vertebrata</taxon>
        <taxon>Euteleostomi</taxon>
        <taxon>Mammalia</taxon>
        <taxon>Metatheria</taxon>
        <taxon>Didelphimorphia</taxon>
        <taxon>Didelphidae</taxon>
        <taxon>Monodelphis</taxon>
    </lineage>
</organism>
<reference evidence="10" key="3">
    <citation type="submission" date="2025-09" db="UniProtKB">
        <authorList>
            <consortium name="Ensembl"/>
        </authorList>
    </citation>
    <scope>IDENTIFICATION</scope>
</reference>
<dbReference type="GO" id="GO:0006955">
    <property type="term" value="P:immune response"/>
    <property type="evidence" value="ECO:0000318"/>
    <property type="project" value="GO_Central"/>
</dbReference>
<keyword evidence="7" id="KW-0812">Transmembrane</keyword>
<dbReference type="FunFam" id="3.30.500.10:FF:000003">
    <property type="entry name" value="IgG receptor FcRn large subunit p51"/>
    <property type="match status" value="1"/>
</dbReference>
<accession>A0A5F8G4J7</accession>
<protein>
    <submittedName>
        <fullName evidence="10">H-2 class I histocompatibility antigen, alpha chain-like</fullName>
    </submittedName>
</protein>
<evidence type="ECO:0000256" key="4">
    <source>
        <dbReference type="ARBA" id="ARBA00023136"/>
    </source>
</evidence>
<evidence type="ECO:0000259" key="9">
    <source>
        <dbReference type="PROSITE" id="PS50835"/>
    </source>
</evidence>
<feature type="domain" description="Ig-like" evidence="9">
    <location>
        <begin position="207"/>
        <end position="299"/>
    </location>
</feature>
<dbReference type="GeneID" id="103106648"/>
<dbReference type="Pfam" id="PF07654">
    <property type="entry name" value="C1-set"/>
    <property type="match status" value="1"/>
</dbReference>
<dbReference type="InterPro" id="IPR003006">
    <property type="entry name" value="Ig/MHC_CS"/>
</dbReference>
<name>A0A5F8G4J7_MONDO</name>
<dbReference type="Gene3D" id="2.60.40.10">
    <property type="entry name" value="Immunoglobulins"/>
    <property type="match status" value="1"/>
</dbReference>
<sequence length="344" mass="39512">MECQRSSRWFFSAGLLVLEVFALRKIQAVHHRHVIQFTTVGIDHSILELSAISLIDDIEVASYNKGQKQIAIKIPCISEVLGVNYLTQWHNSLVKHEQDFLRPIEFLARNDINRHRNHTAQLQAECEMDNDITVKSHIYLIWDGEECYQIDEEVGHWENMNPEFKQYQYILESSLRTSLRKHYMNLYCVDLMKKIVGYSSLRDNVAPEMAVSQHVSPEGSIILSCIATGFYPRSILMRWEKNGKLGIWGNESSSGTLPNMDTTFYLKVTLELPLEDSGAGYTCVVEHSELTSPAMYPVPRKPTMNKPWILALGIMLAVILLLSSAGVFIKWKMRKTVLHVRRDK</sequence>
<keyword evidence="5" id="KW-1015">Disulfide bond</keyword>
<evidence type="ECO:0000256" key="8">
    <source>
        <dbReference type="SAM" id="SignalP"/>
    </source>
</evidence>
<dbReference type="SUPFAM" id="SSF54452">
    <property type="entry name" value="MHC antigen-recognition domain"/>
    <property type="match status" value="1"/>
</dbReference>
<dbReference type="InterPro" id="IPR013783">
    <property type="entry name" value="Ig-like_fold"/>
</dbReference>
<dbReference type="PANTHER" id="PTHR16675">
    <property type="entry name" value="MHC CLASS I-RELATED"/>
    <property type="match status" value="1"/>
</dbReference>
<keyword evidence="2" id="KW-1003">Cell membrane</keyword>
<dbReference type="GO" id="GO:0009897">
    <property type="term" value="C:external side of plasma membrane"/>
    <property type="evidence" value="ECO:0000318"/>
    <property type="project" value="GO_Central"/>
</dbReference>
<dbReference type="Ensembl" id="ENSMODT00000068402.1">
    <property type="protein sequence ID" value="ENSMODP00000042361.1"/>
    <property type="gene ID" value="ENSMODG00000041965.1"/>
</dbReference>
<dbReference type="FunFam" id="2.60.40.10:FF:002056">
    <property type="entry name" value="MHC class I antigen"/>
    <property type="match status" value="1"/>
</dbReference>
<dbReference type="SMART" id="SM00407">
    <property type="entry name" value="IGc1"/>
    <property type="match status" value="1"/>
</dbReference>
<dbReference type="STRING" id="13616.ENSMODP00000042361"/>
<dbReference type="SUPFAM" id="SSF48726">
    <property type="entry name" value="Immunoglobulin"/>
    <property type="match status" value="1"/>
</dbReference>
<keyword evidence="6" id="KW-0325">Glycoprotein</keyword>
<dbReference type="Gene3D" id="3.30.500.10">
    <property type="entry name" value="MHC class I-like antigen recognition-like"/>
    <property type="match status" value="1"/>
</dbReference>
<keyword evidence="3 8" id="KW-0732">Signal</keyword>
<comment type="subcellular location">
    <subcellularLocation>
        <location evidence="1">Cell membrane</location>
    </subcellularLocation>
</comment>
<evidence type="ECO:0000256" key="1">
    <source>
        <dbReference type="ARBA" id="ARBA00004236"/>
    </source>
</evidence>